<feature type="transmembrane region" description="Helical" evidence="7">
    <location>
        <begin position="395"/>
        <end position="413"/>
    </location>
</feature>
<feature type="transmembrane region" description="Helical" evidence="7">
    <location>
        <begin position="12"/>
        <end position="33"/>
    </location>
</feature>
<dbReference type="RefSeq" id="WP_143394133.1">
    <property type="nucleotide sequence ID" value="NZ_FRAW01000007.1"/>
</dbReference>
<dbReference type="Pfam" id="PF03739">
    <property type="entry name" value="LptF_LptG"/>
    <property type="match status" value="2"/>
</dbReference>
<dbReference type="Proteomes" id="UP000184275">
    <property type="component" value="Unassembled WGS sequence"/>
</dbReference>
<feature type="transmembrane region" description="Helical" evidence="7">
    <location>
        <begin position="53"/>
        <end position="75"/>
    </location>
</feature>
<evidence type="ECO:0000256" key="5">
    <source>
        <dbReference type="ARBA" id="ARBA00023136"/>
    </source>
</evidence>
<evidence type="ECO:0000256" key="7">
    <source>
        <dbReference type="SAM" id="Phobius"/>
    </source>
</evidence>
<feature type="transmembrane region" description="Helical" evidence="7">
    <location>
        <begin position="425"/>
        <end position="443"/>
    </location>
</feature>
<comment type="subcellular location">
    <subcellularLocation>
        <location evidence="1">Cell membrane</location>
        <topology evidence="1">Multi-pass membrane protein</topology>
    </subcellularLocation>
</comment>
<evidence type="ECO:0000256" key="1">
    <source>
        <dbReference type="ARBA" id="ARBA00004651"/>
    </source>
</evidence>
<feature type="compositionally biased region" description="Basic and acidic residues" evidence="6">
    <location>
        <begin position="217"/>
        <end position="232"/>
    </location>
</feature>
<keyword evidence="3 7" id="KW-0812">Transmembrane</keyword>
<dbReference type="EMBL" id="FRAW01000007">
    <property type="protein sequence ID" value="SHK47384.1"/>
    <property type="molecule type" value="Genomic_DNA"/>
</dbReference>
<feature type="transmembrane region" description="Helical" evidence="7">
    <location>
        <begin position="361"/>
        <end position="383"/>
    </location>
</feature>
<proteinExistence type="predicted"/>
<dbReference type="GO" id="GO:0043190">
    <property type="term" value="C:ATP-binding cassette (ABC) transporter complex"/>
    <property type="evidence" value="ECO:0007669"/>
    <property type="project" value="TreeGrafter"/>
</dbReference>
<evidence type="ECO:0000256" key="6">
    <source>
        <dbReference type="SAM" id="MobiDB-lite"/>
    </source>
</evidence>
<evidence type="ECO:0000256" key="4">
    <source>
        <dbReference type="ARBA" id="ARBA00022989"/>
    </source>
</evidence>
<gene>
    <name evidence="8" type="ORF">SAMN05720469_10734</name>
</gene>
<feature type="region of interest" description="Disordered" evidence="6">
    <location>
        <begin position="200"/>
        <end position="232"/>
    </location>
</feature>
<dbReference type="PANTHER" id="PTHR33529:SF6">
    <property type="entry name" value="YJGP_YJGQ FAMILY PERMEASE"/>
    <property type="match status" value="1"/>
</dbReference>
<protein>
    <submittedName>
        <fullName evidence="8">Predicted permease YjgP/YjgQ family protein</fullName>
    </submittedName>
</protein>
<evidence type="ECO:0000313" key="9">
    <source>
        <dbReference type="Proteomes" id="UP000184275"/>
    </source>
</evidence>
<dbReference type="InterPro" id="IPR005495">
    <property type="entry name" value="LptG/LptF_permease"/>
</dbReference>
<keyword evidence="9" id="KW-1185">Reference proteome</keyword>
<feature type="transmembrane region" description="Helical" evidence="7">
    <location>
        <begin position="96"/>
        <end position="114"/>
    </location>
</feature>
<reference evidence="9" key="1">
    <citation type="submission" date="2016-11" db="EMBL/GenBank/DDBJ databases">
        <authorList>
            <person name="Varghese N."/>
            <person name="Submissions S."/>
        </authorList>
    </citation>
    <scope>NUCLEOTIDE SEQUENCE [LARGE SCALE GENOMIC DNA]</scope>
    <source>
        <strain evidence="9">UWOS</strain>
    </source>
</reference>
<evidence type="ECO:0000313" key="8">
    <source>
        <dbReference type="EMBL" id="SHK47384.1"/>
    </source>
</evidence>
<keyword evidence="4 7" id="KW-1133">Transmembrane helix</keyword>
<evidence type="ECO:0000256" key="2">
    <source>
        <dbReference type="ARBA" id="ARBA00022475"/>
    </source>
</evidence>
<dbReference type="PANTHER" id="PTHR33529">
    <property type="entry name" value="SLR0882 PROTEIN-RELATED"/>
    <property type="match status" value="1"/>
</dbReference>
<name>A0A1M6SRL6_9BACT</name>
<evidence type="ECO:0000256" key="3">
    <source>
        <dbReference type="ARBA" id="ARBA00022692"/>
    </source>
</evidence>
<accession>A0A1M6SRL6</accession>
<dbReference type="GO" id="GO:0015920">
    <property type="term" value="P:lipopolysaccharide transport"/>
    <property type="evidence" value="ECO:0007669"/>
    <property type="project" value="TreeGrafter"/>
</dbReference>
<keyword evidence="5 7" id="KW-0472">Membrane</keyword>
<organism evidence="8 9">
    <name type="scientific">Fibrobacter intestinalis</name>
    <dbReference type="NCBI Taxonomy" id="28122"/>
    <lineage>
        <taxon>Bacteria</taxon>
        <taxon>Pseudomonadati</taxon>
        <taxon>Fibrobacterota</taxon>
        <taxon>Fibrobacteria</taxon>
        <taxon>Fibrobacterales</taxon>
        <taxon>Fibrobacteraceae</taxon>
        <taxon>Fibrobacter</taxon>
    </lineage>
</organism>
<dbReference type="AlphaFoldDB" id="A0A1M6SRL6"/>
<keyword evidence="2" id="KW-1003">Cell membrane</keyword>
<sequence>MKFSRYLIGNFLRMFLLVLLGAVFMFIVIDFVGNIRTWLLRDMADVREYYLAYLPYIVYLVTPVALFIGVVASVGNMSRHLEITAIQQSGRSPFRVLVPVFGVGVLVTLFSFYLDAKILPDANHERYKIMEPLSQQRRDPRIKDKRDFVYISGDRTSWFMRSYGGTTKVGRDVVLLIYRDGDLYERYDAKRLRWIEPDTSEPKSQGALNKVRKHAVRREEGKSVEKSERTEVAPDSFADSLKQDSLLENEEISWKQKLLKSAGAFWEWAANGFKADDDSVALLEEGYWRLEEGFRRTFLKEGVVQIRHFVRESLKNKTTLLPEDFLDERQRGDEMDAKTILRKIEVQKRSGENTNKLETAYFFKFSGSVMNFIVLLIGAALAHRFSRNGGLSQKFGVGILLVFSYYVVIRIGLKMGENGALYPMLGAWIGHIVFAMIAIWMLYRSFRL</sequence>